<dbReference type="PANTHER" id="PTHR24220:SF86">
    <property type="entry name" value="ABC TRANSPORTER ABCH.1"/>
    <property type="match status" value="1"/>
</dbReference>
<comment type="function">
    <text evidence="1">Thiol-specific peroxidase that catalyzes the reduction of hydrogen peroxide and organic hydroperoxides to water and alcohols, respectively. Plays a role in cell protection against oxidative stress by detoxifying peroxides and as sensor of hydrogen peroxide-mediated signaling events.</text>
</comment>
<comment type="similarity">
    <text evidence="2">Belongs to the peroxiredoxin family. Prx5 subfamily.</text>
</comment>
<protein>
    <recommendedName>
        <fullName evidence="3">Peroxiredoxin-5, mitochondrial</fullName>
    </recommendedName>
    <alternativeName>
        <fullName evidence="4">Peroxiredoxin V</fullName>
    </alternativeName>
    <alternativeName>
        <fullName evidence="5">Thioredoxin-dependent peroxiredoxin 5</fullName>
    </alternativeName>
</protein>
<dbReference type="InterPro" id="IPR027417">
    <property type="entry name" value="P-loop_NTPase"/>
</dbReference>
<dbReference type="HOGENOM" id="CLU_1103932_0_0_1"/>
<dbReference type="InterPro" id="IPR013740">
    <property type="entry name" value="Redoxin"/>
</dbReference>
<evidence type="ECO:0000256" key="5">
    <source>
        <dbReference type="ARBA" id="ARBA00033191"/>
    </source>
</evidence>
<evidence type="ECO:0000313" key="6">
    <source>
        <dbReference type="EnsemblMetazoa" id="RPRC000722-PA"/>
    </source>
</evidence>
<keyword evidence="7" id="KW-1185">Reference proteome</keyword>
<evidence type="ECO:0000256" key="1">
    <source>
        <dbReference type="ARBA" id="ARBA00003330"/>
    </source>
</evidence>
<dbReference type="GO" id="GO:0016887">
    <property type="term" value="F:ATP hydrolysis activity"/>
    <property type="evidence" value="ECO:0007669"/>
    <property type="project" value="InterPro"/>
</dbReference>
<evidence type="ECO:0000256" key="4">
    <source>
        <dbReference type="ARBA" id="ARBA00031861"/>
    </source>
</evidence>
<reference evidence="6" key="1">
    <citation type="submission" date="2015-05" db="UniProtKB">
        <authorList>
            <consortium name="EnsemblMetazoa"/>
        </authorList>
    </citation>
    <scope>IDENTIFICATION</scope>
</reference>
<dbReference type="GO" id="GO:0005524">
    <property type="term" value="F:ATP binding"/>
    <property type="evidence" value="ECO:0007669"/>
    <property type="project" value="InterPro"/>
</dbReference>
<dbReference type="eggNOG" id="KOG0061">
    <property type="taxonomic scope" value="Eukaryota"/>
</dbReference>
<dbReference type="EMBL" id="ACPB03026698">
    <property type="status" value="NOT_ANNOTATED_CDS"/>
    <property type="molecule type" value="Genomic_DNA"/>
</dbReference>
<dbReference type="InterPro" id="IPR036249">
    <property type="entry name" value="Thioredoxin-like_sf"/>
</dbReference>
<dbReference type="GO" id="GO:0022857">
    <property type="term" value="F:transmembrane transporter activity"/>
    <property type="evidence" value="ECO:0007669"/>
    <property type="project" value="TreeGrafter"/>
</dbReference>
<dbReference type="STRING" id="13249.T1H9L9"/>
<evidence type="ECO:0000256" key="3">
    <source>
        <dbReference type="ARBA" id="ARBA00014329"/>
    </source>
</evidence>
<name>T1H9L9_RHOPR</name>
<dbReference type="VEuPathDB" id="VectorBase:RPRC000722"/>
<dbReference type="InParanoid" id="T1H9L9"/>
<dbReference type="CDD" id="cd02966">
    <property type="entry name" value="TlpA_like_family"/>
    <property type="match status" value="1"/>
</dbReference>
<accession>T1H9L9</accession>
<dbReference type="InterPro" id="IPR013766">
    <property type="entry name" value="Thioredoxin_domain"/>
</dbReference>
<dbReference type="GO" id="GO:0016491">
    <property type="term" value="F:oxidoreductase activity"/>
    <property type="evidence" value="ECO:0007669"/>
    <property type="project" value="InterPro"/>
</dbReference>
<proteinExistence type="inferred from homology"/>
<dbReference type="Gene3D" id="3.40.30.10">
    <property type="entry name" value="Glutaredoxin"/>
    <property type="match status" value="1"/>
</dbReference>
<dbReference type="AlphaFoldDB" id="T1H9L9"/>
<evidence type="ECO:0000256" key="2">
    <source>
        <dbReference type="ARBA" id="ARBA00010505"/>
    </source>
</evidence>
<dbReference type="Pfam" id="PF00005">
    <property type="entry name" value="ABC_tran"/>
    <property type="match status" value="1"/>
</dbReference>
<dbReference type="Pfam" id="PF08534">
    <property type="entry name" value="Redoxin"/>
    <property type="match status" value="1"/>
</dbReference>
<dbReference type="Proteomes" id="UP000015103">
    <property type="component" value="Unassembled WGS sequence"/>
</dbReference>
<dbReference type="PANTHER" id="PTHR24220">
    <property type="entry name" value="IMPORT ATP-BINDING PROTEIN"/>
    <property type="match status" value="1"/>
</dbReference>
<organism evidence="6 7">
    <name type="scientific">Rhodnius prolixus</name>
    <name type="common">Triatomid bug</name>
    <dbReference type="NCBI Taxonomy" id="13249"/>
    <lineage>
        <taxon>Eukaryota</taxon>
        <taxon>Metazoa</taxon>
        <taxon>Ecdysozoa</taxon>
        <taxon>Arthropoda</taxon>
        <taxon>Hexapoda</taxon>
        <taxon>Insecta</taxon>
        <taxon>Pterygota</taxon>
        <taxon>Neoptera</taxon>
        <taxon>Paraneoptera</taxon>
        <taxon>Hemiptera</taxon>
        <taxon>Heteroptera</taxon>
        <taxon>Panheteroptera</taxon>
        <taxon>Cimicomorpha</taxon>
        <taxon>Reduviidae</taxon>
        <taxon>Triatominae</taxon>
        <taxon>Rhodnius</taxon>
    </lineage>
</organism>
<dbReference type="GO" id="GO:0005886">
    <property type="term" value="C:plasma membrane"/>
    <property type="evidence" value="ECO:0007669"/>
    <property type="project" value="TreeGrafter"/>
</dbReference>
<evidence type="ECO:0000313" key="7">
    <source>
        <dbReference type="Proteomes" id="UP000015103"/>
    </source>
</evidence>
<dbReference type="EnsemblMetazoa" id="RPRC000722-RA">
    <property type="protein sequence ID" value="RPRC000722-PA"/>
    <property type="gene ID" value="RPRC000722"/>
</dbReference>
<dbReference type="PROSITE" id="PS51352">
    <property type="entry name" value="THIOREDOXIN_2"/>
    <property type="match status" value="1"/>
</dbReference>
<sequence>MDETAARQVLAQVGLEHRTDHLPSQLSGGEQQRVCIARALVNEPPVIFADEPTGNLDEENEQRVLALLQDLHHQGRTIVMVTHNPELGCFADRIIRLQHGALALLSACKEEQVQVGARAPALAAYDLAGQQVELAHWQGKQIYLNFWSSGCGGCLAEMATLEKLSKTYADNVVVLAVNTDPDGVDIAALLAQQHISYPVIRDQLGITKERYQVVGTPTSFMIDASGKVTAQHEGARNEQQLTALFKQLATGA</sequence>
<dbReference type="InterPro" id="IPR015854">
    <property type="entry name" value="ABC_transpr_LolD-like"/>
</dbReference>
<dbReference type="SUPFAM" id="SSF52833">
    <property type="entry name" value="Thioredoxin-like"/>
    <property type="match status" value="1"/>
</dbReference>
<dbReference type="InterPro" id="IPR003439">
    <property type="entry name" value="ABC_transporter-like_ATP-bd"/>
</dbReference>
<dbReference type="Gene3D" id="3.40.50.300">
    <property type="entry name" value="P-loop containing nucleotide triphosphate hydrolases"/>
    <property type="match status" value="1"/>
</dbReference>
<dbReference type="SUPFAM" id="SSF52540">
    <property type="entry name" value="P-loop containing nucleoside triphosphate hydrolases"/>
    <property type="match status" value="1"/>
</dbReference>